<dbReference type="Pfam" id="PF01266">
    <property type="entry name" value="DAO"/>
    <property type="match status" value="1"/>
</dbReference>
<dbReference type="Gene3D" id="3.50.50.60">
    <property type="entry name" value="FAD/NAD(P)-binding domain"/>
    <property type="match status" value="1"/>
</dbReference>
<dbReference type="PANTHER" id="PTHR13847:SF284">
    <property type="entry name" value="FAD DEPENDENT OXIDOREDUCTASE DOMAIN-CONTAINING PROTEIN"/>
    <property type="match status" value="1"/>
</dbReference>
<reference evidence="2" key="1">
    <citation type="journal article" date="2023" name="Genome Biol. Evol.">
        <title>First Whole Genome Sequence and Flow Cytometry Genome Size Data for the Lichen-Forming Fungus Ramalina farinacea (Ascomycota).</title>
        <authorList>
            <person name="Llewellyn T."/>
            <person name="Mian S."/>
            <person name="Hill R."/>
            <person name="Leitch I.J."/>
            <person name="Gaya E."/>
        </authorList>
    </citation>
    <scope>NUCLEOTIDE SEQUENCE</scope>
    <source>
        <strain evidence="2">LIQ254RAFAR</strain>
    </source>
</reference>
<dbReference type="AlphaFoldDB" id="A0AA43TT96"/>
<dbReference type="Proteomes" id="UP001161017">
    <property type="component" value="Unassembled WGS sequence"/>
</dbReference>
<protein>
    <recommendedName>
        <fullName evidence="1">FAD dependent oxidoreductase domain-containing protein</fullName>
    </recommendedName>
</protein>
<dbReference type="InterPro" id="IPR006076">
    <property type="entry name" value="FAD-dep_OxRdtase"/>
</dbReference>
<name>A0AA43TT96_9LECA</name>
<comment type="caution">
    <text evidence="2">The sequence shown here is derived from an EMBL/GenBank/DDBJ whole genome shotgun (WGS) entry which is preliminary data.</text>
</comment>
<gene>
    <name evidence="2" type="ORF">OHK93_001885</name>
</gene>
<dbReference type="InterPro" id="IPR036188">
    <property type="entry name" value="FAD/NAD-bd_sf"/>
</dbReference>
<dbReference type="Gene3D" id="3.30.9.10">
    <property type="entry name" value="D-Amino Acid Oxidase, subunit A, domain 2"/>
    <property type="match status" value="1"/>
</dbReference>
<dbReference type="EMBL" id="JAPUFD010000012">
    <property type="protein sequence ID" value="MDI1490681.1"/>
    <property type="molecule type" value="Genomic_DNA"/>
</dbReference>
<organism evidence="2 3">
    <name type="scientific">Ramalina farinacea</name>
    <dbReference type="NCBI Taxonomy" id="258253"/>
    <lineage>
        <taxon>Eukaryota</taxon>
        <taxon>Fungi</taxon>
        <taxon>Dikarya</taxon>
        <taxon>Ascomycota</taxon>
        <taxon>Pezizomycotina</taxon>
        <taxon>Lecanoromycetes</taxon>
        <taxon>OSLEUM clade</taxon>
        <taxon>Lecanoromycetidae</taxon>
        <taxon>Lecanorales</taxon>
        <taxon>Lecanorineae</taxon>
        <taxon>Ramalinaceae</taxon>
        <taxon>Ramalina</taxon>
    </lineage>
</organism>
<sequence>MLEARTACSGATGRNGGHTKHASYRHFIDNCKTEGEAEAAKIARFEYNCMKGVHSFAREYDIECDSWEGDTVDIIYDEGQLIKARKAVAKMKRILGEDDPVAKYHLWDPDETRRRYHVEGSLGSVSYAAGSLSAYRFVIGVLKSALGRGLNLQTQTPALRIIRSSKGDSRWTVETHRGAVSASKLVLATNGYTAHLSPPFQGVIVPLRGHMTAQRPGQSLPQDGLPTTYSFIYDDGYEYMIPRPQGSRFAGDIMIGGGLTKAIKAGLQEFGTTDDATADPIIQDYLIDCTESYFGSNWGKDHPEGRLRQAWTGIMGYSSDGFPFVGRMPGEDGLYVAASFQGSGMVLSLLCAKALTHMMTKHEQKSLDAWFPKAFRLGPERLNSKFRGRLHSTAPMDLELKSQI</sequence>
<dbReference type="PANTHER" id="PTHR13847">
    <property type="entry name" value="SARCOSINE DEHYDROGENASE-RELATED"/>
    <property type="match status" value="1"/>
</dbReference>
<evidence type="ECO:0000313" key="2">
    <source>
        <dbReference type="EMBL" id="MDI1490681.1"/>
    </source>
</evidence>
<keyword evidence="3" id="KW-1185">Reference proteome</keyword>
<evidence type="ECO:0000259" key="1">
    <source>
        <dbReference type="Pfam" id="PF01266"/>
    </source>
</evidence>
<feature type="domain" description="FAD dependent oxidoreductase" evidence="1">
    <location>
        <begin position="2"/>
        <end position="357"/>
    </location>
</feature>
<evidence type="ECO:0000313" key="3">
    <source>
        <dbReference type="Proteomes" id="UP001161017"/>
    </source>
</evidence>
<proteinExistence type="predicted"/>
<dbReference type="GO" id="GO:0005737">
    <property type="term" value="C:cytoplasm"/>
    <property type="evidence" value="ECO:0007669"/>
    <property type="project" value="TreeGrafter"/>
</dbReference>
<accession>A0AA43TT96</accession>
<dbReference type="SUPFAM" id="SSF51905">
    <property type="entry name" value="FAD/NAD(P)-binding domain"/>
    <property type="match status" value="1"/>
</dbReference>